<gene>
    <name evidence="1" type="ORF">RB2654_14705</name>
</gene>
<evidence type="ECO:0000313" key="2">
    <source>
        <dbReference type="Proteomes" id="UP000002931"/>
    </source>
</evidence>
<dbReference type="HOGENOM" id="CLU_3404280_0_0_5"/>
<protein>
    <submittedName>
        <fullName evidence="1">Uncharacterized protein</fullName>
    </submittedName>
</protein>
<dbReference type="Proteomes" id="UP000002931">
    <property type="component" value="Unassembled WGS sequence"/>
</dbReference>
<organism evidence="1 2">
    <name type="scientific">Maritimibacter alkaliphilus HTCC2654</name>
    <dbReference type="NCBI Taxonomy" id="314271"/>
    <lineage>
        <taxon>Bacteria</taxon>
        <taxon>Pseudomonadati</taxon>
        <taxon>Pseudomonadota</taxon>
        <taxon>Alphaproteobacteria</taxon>
        <taxon>Rhodobacterales</taxon>
        <taxon>Roseobacteraceae</taxon>
        <taxon>Maritimibacter</taxon>
    </lineage>
</organism>
<proteinExistence type="predicted"/>
<sequence length="30" mass="3427">MPRSWSARCRAANACGPGWRPRWAGRHQTC</sequence>
<name>A3VGZ0_9RHOB</name>
<dbReference type="AlphaFoldDB" id="A3VGZ0"/>
<keyword evidence="2" id="KW-1185">Reference proteome</keyword>
<evidence type="ECO:0000313" key="1">
    <source>
        <dbReference type="EMBL" id="EAQ12545.1"/>
    </source>
</evidence>
<accession>A3VGZ0</accession>
<reference evidence="1 2" key="1">
    <citation type="journal article" date="2010" name="J. Bacteriol.">
        <title>Genome sequences of Pelagibaca bermudensis HTCC2601T and Maritimibacter alkaliphilus HTCC2654T, the type strains of two marine Roseobacter genera.</title>
        <authorList>
            <person name="Thrash J.C."/>
            <person name="Cho J.C."/>
            <person name="Ferriera S."/>
            <person name="Johnson J."/>
            <person name="Vergin K.L."/>
            <person name="Giovannoni S.J."/>
        </authorList>
    </citation>
    <scope>NUCLEOTIDE SEQUENCE [LARGE SCALE GENOMIC DNA]</scope>
    <source>
        <strain evidence="1 2">HTCC2654</strain>
    </source>
</reference>
<dbReference type="EMBL" id="AAMT01000008">
    <property type="protein sequence ID" value="EAQ12545.1"/>
    <property type="molecule type" value="Genomic_DNA"/>
</dbReference>
<comment type="caution">
    <text evidence="1">The sequence shown here is derived from an EMBL/GenBank/DDBJ whole genome shotgun (WGS) entry which is preliminary data.</text>
</comment>